<reference evidence="3 4" key="1">
    <citation type="submission" date="2019-12" db="EMBL/GenBank/DDBJ databases">
        <title>Corynebacterium sp. nov., isolated from feces of the Anser Albifrons in China.</title>
        <authorList>
            <person name="Liu Q."/>
        </authorList>
    </citation>
    <scope>NUCLEOTIDE SEQUENCE [LARGE SCALE GENOMIC DNA]</scope>
    <source>
        <strain evidence="3 4">4H37-19</strain>
    </source>
</reference>
<protein>
    <submittedName>
        <fullName evidence="3">Siderophore-interacting protein</fullName>
    </submittedName>
</protein>
<dbReference type="Gene3D" id="2.40.30.10">
    <property type="entry name" value="Translation factors"/>
    <property type="match status" value="1"/>
</dbReference>
<dbReference type="PANTHER" id="PTHR30157">
    <property type="entry name" value="FERRIC REDUCTASE, NADPH-DEPENDENT"/>
    <property type="match status" value="1"/>
</dbReference>
<dbReference type="InterPro" id="IPR007037">
    <property type="entry name" value="SIP_rossman_dom"/>
</dbReference>
<dbReference type="EMBL" id="CP046884">
    <property type="protein sequence ID" value="QNQ90083.1"/>
    <property type="molecule type" value="Genomic_DNA"/>
</dbReference>
<dbReference type="CDD" id="cd06193">
    <property type="entry name" value="siderophore_interacting"/>
    <property type="match status" value="1"/>
</dbReference>
<dbReference type="Proteomes" id="UP000516320">
    <property type="component" value="Chromosome"/>
</dbReference>
<dbReference type="InterPro" id="IPR013113">
    <property type="entry name" value="SIP_FAD-bd"/>
</dbReference>
<evidence type="ECO:0000313" key="4">
    <source>
        <dbReference type="Proteomes" id="UP000516320"/>
    </source>
</evidence>
<dbReference type="InterPro" id="IPR017927">
    <property type="entry name" value="FAD-bd_FR_type"/>
</dbReference>
<dbReference type="PROSITE" id="PS51384">
    <property type="entry name" value="FAD_FR"/>
    <property type="match status" value="1"/>
</dbReference>
<dbReference type="GO" id="GO:0016491">
    <property type="term" value="F:oxidoreductase activity"/>
    <property type="evidence" value="ECO:0007669"/>
    <property type="project" value="InterPro"/>
</dbReference>
<keyword evidence="4" id="KW-1185">Reference proteome</keyword>
<sequence>MPTPRSKRAKLNAKEARIESTTRISPHLIRLRCHSDALIGAELPHTDHYIKLLFLPPEADYSWPFDLAQIRAEKPREMWPVTRTYTLRTIDPETGKMDIDFVLHGDHGLAAPWAAQASPGDVFAYLGPGGAWHPDQSYQHSVFIGDETSAPAIAHALEKLPPGMTSQVLIEVADQNAEFQLCDVEGVEVQWVHRHGAVAGTELSKAVRQLVVPDIRTTWFVHGVAEMIREVRRYLFVERELARDDVSISGYWRLGMTEDQWQSSKREFNAENEAEEERLRHER</sequence>
<name>A0A7H0SNF8_9CORY</name>
<dbReference type="InterPro" id="IPR017938">
    <property type="entry name" value="Riboflavin_synthase-like_b-brl"/>
</dbReference>
<dbReference type="AlphaFoldDB" id="A0A7H0SNF8"/>
<dbReference type="SUPFAM" id="SSF63380">
    <property type="entry name" value="Riboflavin synthase domain-like"/>
    <property type="match status" value="1"/>
</dbReference>
<dbReference type="Gene3D" id="3.40.50.80">
    <property type="entry name" value="Nucleotide-binding domain of ferredoxin-NADP reductase (FNR) module"/>
    <property type="match status" value="1"/>
</dbReference>
<gene>
    <name evidence="3" type="ORF">GP475_05060</name>
</gene>
<dbReference type="KEGG" id="cpoy:GP475_05060"/>
<evidence type="ECO:0000256" key="1">
    <source>
        <dbReference type="SAM" id="MobiDB-lite"/>
    </source>
</evidence>
<dbReference type="Pfam" id="PF04954">
    <property type="entry name" value="SIP"/>
    <property type="match status" value="1"/>
</dbReference>
<dbReference type="RefSeq" id="WP_187975544.1">
    <property type="nucleotide sequence ID" value="NZ_CP046884.1"/>
</dbReference>
<dbReference type="Pfam" id="PF08021">
    <property type="entry name" value="FAD_binding_9"/>
    <property type="match status" value="1"/>
</dbReference>
<dbReference type="PANTHER" id="PTHR30157:SF0">
    <property type="entry name" value="NADPH-DEPENDENT FERRIC-CHELATE REDUCTASE"/>
    <property type="match status" value="1"/>
</dbReference>
<evidence type="ECO:0000259" key="2">
    <source>
        <dbReference type="PROSITE" id="PS51384"/>
    </source>
</evidence>
<feature type="domain" description="FAD-binding FR-type" evidence="2">
    <location>
        <begin position="11"/>
        <end position="135"/>
    </location>
</feature>
<feature type="region of interest" description="Disordered" evidence="1">
    <location>
        <begin position="262"/>
        <end position="283"/>
    </location>
</feature>
<proteinExistence type="predicted"/>
<dbReference type="InterPro" id="IPR039261">
    <property type="entry name" value="FNR_nucleotide-bd"/>
</dbReference>
<accession>A0A7H0SNF8</accession>
<evidence type="ECO:0000313" key="3">
    <source>
        <dbReference type="EMBL" id="QNQ90083.1"/>
    </source>
</evidence>
<organism evidence="3 4">
    <name type="scientific">Corynebacterium poyangense</name>
    <dbReference type="NCBI Taxonomy" id="2684405"/>
    <lineage>
        <taxon>Bacteria</taxon>
        <taxon>Bacillati</taxon>
        <taxon>Actinomycetota</taxon>
        <taxon>Actinomycetes</taxon>
        <taxon>Mycobacteriales</taxon>
        <taxon>Corynebacteriaceae</taxon>
        <taxon>Corynebacterium</taxon>
    </lineage>
</organism>
<dbReference type="InterPro" id="IPR039374">
    <property type="entry name" value="SIP_fam"/>
</dbReference>